<dbReference type="SUPFAM" id="SSF53448">
    <property type="entry name" value="Nucleotide-diphospho-sugar transferases"/>
    <property type="match status" value="1"/>
</dbReference>
<dbReference type="InterPro" id="IPR029044">
    <property type="entry name" value="Nucleotide-diphossugar_trans"/>
</dbReference>
<name>A0A1G7UDJ0_9MICO</name>
<dbReference type="PANTHER" id="PTHR43777:SF1">
    <property type="entry name" value="MOLYBDENUM COFACTOR CYTIDYLYLTRANSFERASE"/>
    <property type="match status" value="1"/>
</dbReference>
<dbReference type="Pfam" id="PF12804">
    <property type="entry name" value="NTP_transf_3"/>
    <property type="match status" value="1"/>
</dbReference>
<dbReference type="GO" id="GO:0016779">
    <property type="term" value="F:nucleotidyltransferase activity"/>
    <property type="evidence" value="ECO:0007669"/>
    <property type="project" value="UniProtKB-KW"/>
</dbReference>
<accession>A0A1G7UDJ0</accession>
<dbReference type="PANTHER" id="PTHR43777">
    <property type="entry name" value="MOLYBDENUM COFACTOR CYTIDYLYLTRANSFERASE"/>
    <property type="match status" value="1"/>
</dbReference>
<dbReference type="Proteomes" id="UP000199009">
    <property type="component" value="Chromosome I"/>
</dbReference>
<dbReference type="Gene3D" id="3.90.550.10">
    <property type="entry name" value="Spore Coat Polysaccharide Biosynthesis Protein SpsA, Chain A"/>
    <property type="match status" value="1"/>
</dbReference>
<evidence type="ECO:0000259" key="1">
    <source>
        <dbReference type="Pfam" id="PF12804"/>
    </source>
</evidence>
<feature type="domain" description="MobA-like NTP transferase" evidence="1">
    <location>
        <begin position="24"/>
        <end position="187"/>
    </location>
</feature>
<keyword evidence="2" id="KW-0808">Transferase</keyword>
<evidence type="ECO:0000313" key="3">
    <source>
        <dbReference type="Proteomes" id="UP000199009"/>
    </source>
</evidence>
<dbReference type="InterPro" id="IPR025877">
    <property type="entry name" value="MobA-like_NTP_Trfase"/>
</dbReference>
<gene>
    <name evidence="2" type="ORF">SAMN04489810_0354</name>
</gene>
<keyword evidence="2" id="KW-0548">Nucleotidyltransferase</keyword>
<reference evidence="2 3" key="1">
    <citation type="submission" date="2016-10" db="EMBL/GenBank/DDBJ databases">
        <authorList>
            <person name="de Groot N.N."/>
        </authorList>
    </citation>
    <scope>NUCLEOTIDE SEQUENCE [LARGE SCALE GENOMIC DNA]</scope>
    <source>
        <strain evidence="2 3">DSM 23142</strain>
    </source>
</reference>
<sequence length="205" mass="20481">MFPARYAFVTVPEPKPDVSLTICGLVLAAGAGTRFGGPKALASNLEGTPWLELAVRMLQDAGCASVVVALGAGADAAAQRVPPAATIIVVPDWSVGLSASLRAGLDAAAGAAADAVLVTPVDTPEAPASAARRVIDAASPAGRAGLARAAYEGVPGHPVFIGADHFASVAATLVGDHGAGPYLRDQDAVQVECGDLWSGADVDHR</sequence>
<organism evidence="2 3">
    <name type="scientific">Microbacterium pygmaeum</name>
    <dbReference type="NCBI Taxonomy" id="370764"/>
    <lineage>
        <taxon>Bacteria</taxon>
        <taxon>Bacillati</taxon>
        <taxon>Actinomycetota</taxon>
        <taxon>Actinomycetes</taxon>
        <taxon>Micrococcales</taxon>
        <taxon>Microbacteriaceae</taxon>
        <taxon>Microbacterium</taxon>
    </lineage>
</organism>
<dbReference type="AlphaFoldDB" id="A0A1G7UDJ0"/>
<proteinExistence type="predicted"/>
<evidence type="ECO:0000313" key="2">
    <source>
        <dbReference type="EMBL" id="SDG45642.1"/>
    </source>
</evidence>
<dbReference type="STRING" id="370764.SAMN04489810_0354"/>
<protein>
    <submittedName>
        <fullName evidence="2">Molybdenum cofactor cytidylyltransferase</fullName>
    </submittedName>
</protein>
<dbReference type="EMBL" id="LT629692">
    <property type="protein sequence ID" value="SDG45642.1"/>
    <property type="molecule type" value="Genomic_DNA"/>
</dbReference>
<keyword evidence="3" id="KW-1185">Reference proteome</keyword>